<feature type="transmembrane region" description="Helical" evidence="6">
    <location>
        <begin position="465"/>
        <end position="485"/>
    </location>
</feature>
<evidence type="ECO:0000256" key="3">
    <source>
        <dbReference type="ARBA" id="ARBA00022692"/>
    </source>
</evidence>
<feature type="transmembrane region" description="Helical" evidence="6">
    <location>
        <begin position="66"/>
        <end position="84"/>
    </location>
</feature>
<keyword evidence="3 6" id="KW-0812">Transmembrane</keyword>
<keyword evidence="9" id="KW-1185">Reference proteome</keyword>
<feature type="transmembrane region" description="Helical" evidence="6">
    <location>
        <begin position="104"/>
        <end position="124"/>
    </location>
</feature>
<evidence type="ECO:0000256" key="1">
    <source>
        <dbReference type="ARBA" id="ARBA00004141"/>
    </source>
</evidence>
<dbReference type="PANTHER" id="PTHR43791">
    <property type="entry name" value="PERMEASE-RELATED"/>
    <property type="match status" value="1"/>
</dbReference>
<feature type="domain" description="Major facilitator superfamily (MFS) profile" evidence="7">
    <location>
        <begin position="70"/>
        <end position="525"/>
    </location>
</feature>
<feature type="transmembrane region" description="Helical" evidence="6">
    <location>
        <begin position="199"/>
        <end position="218"/>
    </location>
</feature>
<dbReference type="FunFam" id="1.20.1250.20:FF:000013">
    <property type="entry name" value="MFS general substrate transporter"/>
    <property type="match status" value="1"/>
</dbReference>
<organism evidence="8 9">
    <name type="scientific">Colletotrichum chlorophyti</name>
    <dbReference type="NCBI Taxonomy" id="708187"/>
    <lineage>
        <taxon>Eukaryota</taxon>
        <taxon>Fungi</taxon>
        <taxon>Dikarya</taxon>
        <taxon>Ascomycota</taxon>
        <taxon>Pezizomycotina</taxon>
        <taxon>Sordariomycetes</taxon>
        <taxon>Hypocreomycetidae</taxon>
        <taxon>Glomerellales</taxon>
        <taxon>Glomerellaceae</taxon>
        <taxon>Colletotrichum</taxon>
    </lineage>
</organism>
<dbReference type="Gene3D" id="1.20.1250.20">
    <property type="entry name" value="MFS general substrate transporter like domains"/>
    <property type="match status" value="2"/>
</dbReference>
<feature type="transmembrane region" description="Helical" evidence="6">
    <location>
        <begin position="432"/>
        <end position="453"/>
    </location>
</feature>
<comment type="subcellular location">
    <subcellularLocation>
        <location evidence="1">Membrane</location>
        <topology evidence="1">Multi-pass membrane protein</topology>
    </subcellularLocation>
</comment>
<evidence type="ECO:0000256" key="4">
    <source>
        <dbReference type="ARBA" id="ARBA00022989"/>
    </source>
</evidence>
<sequence length="556" mass="62125">MATANSNDKPEIVLVDDNKTISEDVPEKAPQTCVIENFHVLGLSDDDVMFYENFTPEQRKRTKRKVDIRLTPMLAVLYLISHLDRSNIGNTKIEGIDKDLGINGIQWNVVLSLFFVPYILLEVPSNVLLKKFNRPSLYMGVLVTTWGVIMTLHGIVQNFGGLLALRMLLGVFEAGFFPGAVYLCTFWYMPKDLASRISWFYCTSALSGAFSGLLAAGIAKMDGVGGYEGWRWIFLIEGIVTVVLGISTFFLLVDTPELSTSWLEPDEIKFLLLQRFIKQGGRFIDEAKEDKNIWQDIKFSLLNWRLWLVAYIQFCQSAMSYGMFLSSRPKKFGILPKPVVEPKTLTIHVFIGTKFNLPTITRSMGFQNTNAQLMTAPPYVAGAISSVVFSKFSDKYYWRMPFVVIPFTCVCVGFSIMLGLRGDFENNLGPSYFAAVIACIGIYPAMPAATSWAANNLAPASRRAVGLALNIAVGNVGGIMGSYMFFDADAPMYSTGFGLSLAFGLSGLIMALIAEFAYKWGNKRKEAILEEDIRARYTHDQLLKMGDKSPLFRYTL</sequence>
<evidence type="ECO:0000256" key="2">
    <source>
        <dbReference type="ARBA" id="ARBA00022448"/>
    </source>
</evidence>
<comment type="caution">
    <text evidence="8">The sequence shown here is derived from an EMBL/GenBank/DDBJ whole genome shotgun (WGS) entry which is preliminary data.</text>
</comment>
<accession>A0A1Q8S8Q3</accession>
<dbReference type="PANTHER" id="PTHR43791:SF54">
    <property type="entry name" value="MAJOR FACILITATOR SUPERFAMILY (MFS) PROFILE DOMAIN-CONTAINING PROTEIN-RELATED"/>
    <property type="match status" value="1"/>
</dbReference>
<evidence type="ECO:0000256" key="6">
    <source>
        <dbReference type="SAM" id="Phobius"/>
    </source>
</evidence>
<feature type="transmembrane region" description="Helical" evidence="6">
    <location>
        <begin position="400"/>
        <end position="420"/>
    </location>
</feature>
<dbReference type="GO" id="GO:0016020">
    <property type="term" value="C:membrane"/>
    <property type="evidence" value="ECO:0007669"/>
    <property type="project" value="UniProtKB-SubCell"/>
</dbReference>
<dbReference type="SUPFAM" id="SSF103473">
    <property type="entry name" value="MFS general substrate transporter"/>
    <property type="match status" value="2"/>
</dbReference>
<feature type="transmembrane region" description="Helical" evidence="6">
    <location>
        <begin position="162"/>
        <end position="187"/>
    </location>
</feature>
<dbReference type="GO" id="GO:0022857">
    <property type="term" value="F:transmembrane transporter activity"/>
    <property type="evidence" value="ECO:0007669"/>
    <property type="project" value="InterPro"/>
</dbReference>
<evidence type="ECO:0000259" key="7">
    <source>
        <dbReference type="PROSITE" id="PS50850"/>
    </source>
</evidence>
<dbReference type="InterPro" id="IPR011701">
    <property type="entry name" value="MFS"/>
</dbReference>
<dbReference type="PROSITE" id="PS50850">
    <property type="entry name" value="MFS"/>
    <property type="match status" value="1"/>
</dbReference>
<dbReference type="Proteomes" id="UP000186583">
    <property type="component" value="Unassembled WGS sequence"/>
</dbReference>
<keyword evidence="2" id="KW-0813">Transport</keyword>
<gene>
    <name evidence="8" type="ORF">CCHL11_07954</name>
</gene>
<name>A0A1Q8S8Q3_9PEZI</name>
<proteinExistence type="predicted"/>
<dbReference type="AlphaFoldDB" id="A0A1Q8S8Q3"/>
<feature type="transmembrane region" description="Helical" evidence="6">
    <location>
        <begin position="230"/>
        <end position="253"/>
    </location>
</feature>
<keyword evidence="4 6" id="KW-1133">Transmembrane helix</keyword>
<feature type="transmembrane region" description="Helical" evidence="6">
    <location>
        <begin position="136"/>
        <end position="156"/>
    </location>
</feature>
<dbReference type="FunFam" id="1.20.1250.20:FF:000034">
    <property type="entry name" value="MFS general substrate transporter"/>
    <property type="match status" value="1"/>
</dbReference>
<feature type="transmembrane region" description="Helical" evidence="6">
    <location>
        <begin position="497"/>
        <end position="518"/>
    </location>
</feature>
<reference evidence="8 9" key="1">
    <citation type="submission" date="2016-11" db="EMBL/GenBank/DDBJ databases">
        <title>Draft Genome Assembly of Colletotrichum chlorophyti a pathogen of herbaceous plants.</title>
        <authorList>
            <person name="Gan P."/>
            <person name="Narusaka M."/>
            <person name="Tsushima A."/>
            <person name="Narusaka Y."/>
            <person name="Takano Y."/>
            <person name="Shirasu K."/>
        </authorList>
    </citation>
    <scope>NUCLEOTIDE SEQUENCE [LARGE SCALE GENOMIC DNA]</scope>
    <source>
        <strain evidence="8 9">NTL11</strain>
    </source>
</reference>
<keyword evidence="5 6" id="KW-0472">Membrane</keyword>
<dbReference type="Pfam" id="PF07690">
    <property type="entry name" value="MFS_1"/>
    <property type="match status" value="1"/>
</dbReference>
<dbReference type="InterPro" id="IPR020846">
    <property type="entry name" value="MFS_dom"/>
</dbReference>
<evidence type="ECO:0000313" key="8">
    <source>
        <dbReference type="EMBL" id="OLN97756.1"/>
    </source>
</evidence>
<evidence type="ECO:0000313" key="9">
    <source>
        <dbReference type="Proteomes" id="UP000186583"/>
    </source>
</evidence>
<protein>
    <submittedName>
        <fullName evidence="8">Putative transporter C1002.16c-like protein 15</fullName>
    </submittedName>
</protein>
<dbReference type="EMBL" id="MPGH01000005">
    <property type="protein sequence ID" value="OLN97756.1"/>
    <property type="molecule type" value="Genomic_DNA"/>
</dbReference>
<evidence type="ECO:0000256" key="5">
    <source>
        <dbReference type="ARBA" id="ARBA00023136"/>
    </source>
</evidence>
<dbReference type="OrthoDB" id="2962993at2759"/>
<dbReference type="InterPro" id="IPR036259">
    <property type="entry name" value="MFS_trans_sf"/>
</dbReference>